<dbReference type="Proteomes" id="UP000663829">
    <property type="component" value="Unassembled WGS sequence"/>
</dbReference>
<dbReference type="EMBL" id="CAJOBC010013476">
    <property type="protein sequence ID" value="CAF4016105.1"/>
    <property type="molecule type" value="Genomic_DNA"/>
</dbReference>
<dbReference type="EMBL" id="CAJNOK010035360">
    <property type="protein sequence ID" value="CAF1512458.1"/>
    <property type="molecule type" value="Genomic_DNA"/>
</dbReference>
<proteinExistence type="predicted"/>
<organism evidence="1 5">
    <name type="scientific">Didymodactylos carnosus</name>
    <dbReference type="NCBI Taxonomy" id="1234261"/>
    <lineage>
        <taxon>Eukaryota</taxon>
        <taxon>Metazoa</taxon>
        <taxon>Spiralia</taxon>
        <taxon>Gnathifera</taxon>
        <taxon>Rotifera</taxon>
        <taxon>Eurotatoria</taxon>
        <taxon>Bdelloidea</taxon>
        <taxon>Philodinida</taxon>
        <taxon>Philodinidae</taxon>
        <taxon>Didymodactylos</taxon>
    </lineage>
</organism>
<dbReference type="AlphaFoldDB" id="A0A814ZQ04"/>
<sequence>TIRELSDNNDNEHNYYVAQALSKEPLYKEFHLINMNTFSKSTLSSTKKGQKLKRDIQLNTLLPITTTVLSTTTTNIFSSYTSRPQLVQYANTTASYDKSSFTISDETAKRWANLIAVEDEGFLPLDIMARQMSLDESAIVDGSGIVNCSCENGNQLFYMPVLSKKYLYDQDQKLPNQQMSP</sequence>
<dbReference type="EMBL" id="CAJOBA010057440">
    <property type="protein sequence ID" value="CAF4300131.1"/>
    <property type="molecule type" value="Genomic_DNA"/>
</dbReference>
<evidence type="ECO:0000313" key="4">
    <source>
        <dbReference type="EMBL" id="CAF4300131.1"/>
    </source>
</evidence>
<accession>A0A814ZQ04</accession>
<evidence type="ECO:0000313" key="1">
    <source>
        <dbReference type="EMBL" id="CAF1248451.1"/>
    </source>
</evidence>
<keyword evidence="5" id="KW-1185">Reference proteome</keyword>
<dbReference type="Proteomes" id="UP000681722">
    <property type="component" value="Unassembled WGS sequence"/>
</dbReference>
<gene>
    <name evidence="1" type="ORF">GPM918_LOCUS26011</name>
    <name evidence="2" type="ORF">OVA965_LOCUS37430</name>
    <name evidence="3" type="ORF">SRO942_LOCUS26092</name>
    <name evidence="4" type="ORF">TMI583_LOCUS38510</name>
</gene>
<evidence type="ECO:0000313" key="5">
    <source>
        <dbReference type="Proteomes" id="UP000663829"/>
    </source>
</evidence>
<reference evidence="1" key="1">
    <citation type="submission" date="2021-02" db="EMBL/GenBank/DDBJ databases">
        <authorList>
            <person name="Nowell W R."/>
        </authorList>
    </citation>
    <scope>NUCLEOTIDE SEQUENCE</scope>
</reference>
<dbReference type="Proteomes" id="UP000677228">
    <property type="component" value="Unassembled WGS sequence"/>
</dbReference>
<comment type="caution">
    <text evidence="1">The sequence shown here is derived from an EMBL/GenBank/DDBJ whole genome shotgun (WGS) entry which is preliminary data.</text>
</comment>
<evidence type="ECO:0000313" key="3">
    <source>
        <dbReference type="EMBL" id="CAF4016105.1"/>
    </source>
</evidence>
<protein>
    <submittedName>
        <fullName evidence="1">Uncharacterized protein</fullName>
    </submittedName>
</protein>
<evidence type="ECO:0000313" key="2">
    <source>
        <dbReference type="EMBL" id="CAF1512458.1"/>
    </source>
</evidence>
<dbReference type="Proteomes" id="UP000682733">
    <property type="component" value="Unassembled WGS sequence"/>
</dbReference>
<name>A0A814ZQ04_9BILA</name>
<dbReference type="EMBL" id="CAJNOQ010010312">
    <property type="protein sequence ID" value="CAF1248451.1"/>
    <property type="molecule type" value="Genomic_DNA"/>
</dbReference>
<feature type="non-terminal residue" evidence="1">
    <location>
        <position position="181"/>
    </location>
</feature>